<comment type="caution">
    <text evidence="1">The sequence shown here is derived from an EMBL/GenBank/DDBJ whole genome shotgun (WGS) entry which is preliminary data.</text>
</comment>
<reference evidence="2" key="1">
    <citation type="journal article" date="2023" name="G3 (Bethesda)">
        <title>Genome assembly and association tests identify interacting loci associated with vigor, precocity, and sex in interspecific pistachio rootstocks.</title>
        <authorList>
            <person name="Palmer W."/>
            <person name="Jacygrad E."/>
            <person name="Sagayaradj S."/>
            <person name="Cavanaugh K."/>
            <person name="Han R."/>
            <person name="Bertier L."/>
            <person name="Beede B."/>
            <person name="Kafkas S."/>
            <person name="Golino D."/>
            <person name="Preece J."/>
            <person name="Michelmore R."/>
        </authorList>
    </citation>
    <scope>NUCLEOTIDE SEQUENCE [LARGE SCALE GENOMIC DNA]</scope>
</reference>
<organism evidence="1 2">
    <name type="scientific">Pistacia atlantica</name>
    <dbReference type="NCBI Taxonomy" id="434234"/>
    <lineage>
        <taxon>Eukaryota</taxon>
        <taxon>Viridiplantae</taxon>
        <taxon>Streptophyta</taxon>
        <taxon>Embryophyta</taxon>
        <taxon>Tracheophyta</taxon>
        <taxon>Spermatophyta</taxon>
        <taxon>Magnoliopsida</taxon>
        <taxon>eudicotyledons</taxon>
        <taxon>Gunneridae</taxon>
        <taxon>Pentapetalae</taxon>
        <taxon>rosids</taxon>
        <taxon>malvids</taxon>
        <taxon>Sapindales</taxon>
        <taxon>Anacardiaceae</taxon>
        <taxon>Pistacia</taxon>
    </lineage>
</organism>
<accession>A0ACC1BDY7</accession>
<sequence>MAAIVFFFLLLSANFLATTQQRHFNISLGSSLTPTRNFSWLSPSGFYGFRFYQHGNVFCVGIFITGMPQKTVVWIANRNIPLVPANITLFLTGVGRLILQSTEGEETSIVNTAEPIAKATMLDSGNFILYNSDEEIIWQSFWNPTNTILLGQSLLAREELYSSVSETDQSTGIFHLKMQHNGNLVQYPKDTLDSAAYAYYSSFTNGRDDNMSLNLDSDGHLYLLNSIGFTIKNLILGGYSIEETNYLMKVDADGIFRLYSFTINQSNMSVVWASSDDKCSPGFAVSGDGGCEKNFLTENCESKSGNINNSIEKVANTRWEDTSYSILSLPINEECEKACLEDCICEAAMFRDGKCRKQKLPLRFGIKLESESNLALIKVGVSNFAGAPRERDKPKRRKKEARQIWNRVHGYKRISNKIRLDEDFGLKSFTYLELLNVTNNFTEEIDRGAFGTVFRGEISHNQKVIAVKRLDRVSTKGGKEFQPEMTAIGKTHHRNLVRLLGYSLLGPFLTSLGIRVHEKWVTCSWKGLLKWDFGASNMSHHAVLQ</sequence>
<gene>
    <name evidence="1" type="ORF">Patl1_27836</name>
</gene>
<evidence type="ECO:0000313" key="1">
    <source>
        <dbReference type="EMBL" id="KAJ0097066.1"/>
    </source>
</evidence>
<name>A0ACC1BDY7_9ROSI</name>
<evidence type="ECO:0000313" key="2">
    <source>
        <dbReference type="Proteomes" id="UP001164250"/>
    </source>
</evidence>
<proteinExistence type="predicted"/>
<keyword evidence="2" id="KW-1185">Reference proteome</keyword>
<dbReference type="Proteomes" id="UP001164250">
    <property type="component" value="Chromosome 5"/>
</dbReference>
<protein>
    <submittedName>
        <fullName evidence="1">Uncharacterized protein</fullName>
    </submittedName>
</protein>
<dbReference type="EMBL" id="CM047901">
    <property type="protein sequence ID" value="KAJ0097066.1"/>
    <property type="molecule type" value="Genomic_DNA"/>
</dbReference>